<keyword evidence="1" id="KW-0812">Transmembrane</keyword>
<keyword evidence="1" id="KW-1133">Transmembrane helix</keyword>
<name>A0ABT6WG89_9ACTN</name>
<feature type="transmembrane region" description="Helical" evidence="1">
    <location>
        <begin position="39"/>
        <end position="62"/>
    </location>
</feature>
<gene>
    <name evidence="2" type="ORF">QLQ12_09030</name>
</gene>
<evidence type="ECO:0000313" key="2">
    <source>
        <dbReference type="EMBL" id="MDI6098742.1"/>
    </source>
</evidence>
<sequence>MTTTFDGRPDLVTVRSGQREIGVYAIGADRTRFVPAVDVTAIVLAALASTVLTATALAIAAAMRRQPAVGTVTMGPGGWVSIKRAACPPLRGAASPPRPWWAHALRAHRLVVQR</sequence>
<protein>
    <submittedName>
        <fullName evidence="2">Uncharacterized protein</fullName>
    </submittedName>
</protein>
<proteinExistence type="predicted"/>
<keyword evidence="1" id="KW-0472">Membrane</keyword>
<evidence type="ECO:0000313" key="3">
    <source>
        <dbReference type="Proteomes" id="UP001241758"/>
    </source>
</evidence>
<organism evidence="2 3">
    <name type="scientific">Actinoplanes sandaracinus</name>
    <dbReference type="NCBI Taxonomy" id="3045177"/>
    <lineage>
        <taxon>Bacteria</taxon>
        <taxon>Bacillati</taxon>
        <taxon>Actinomycetota</taxon>
        <taxon>Actinomycetes</taxon>
        <taxon>Micromonosporales</taxon>
        <taxon>Micromonosporaceae</taxon>
        <taxon>Actinoplanes</taxon>
    </lineage>
</organism>
<dbReference type="EMBL" id="JASCTH010000005">
    <property type="protein sequence ID" value="MDI6098742.1"/>
    <property type="molecule type" value="Genomic_DNA"/>
</dbReference>
<comment type="caution">
    <text evidence="2">The sequence shown here is derived from an EMBL/GenBank/DDBJ whole genome shotgun (WGS) entry which is preliminary data.</text>
</comment>
<reference evidence="2 3" key="1">
    <citation type="submission" date="2023-05" db="EMBL/GenBank/DDBJ databases">
        <title>Actinoplanes sp. NEAU-A12 genome sequencing.</title>
        <authorList>
            <person name="Wang Z.-S."/>
        </authorList>
    </citation>
    <scope>NUCLEOTIDE SEQUENCE [LARGE SCALE GENOMIC DNA]</scope>
    <source>
        <strain evidence="2 3">NEAU-A12</strain>
    </source>
</reference>
<keyword evidence="3" id="KW-1185">Reference proteome</keyword>
<accession>A0ABT6WG89</accession>
<dbReference type="RefSeq" id="WP_282758585.1">
    <property type="nucleotide sequence ID" value="NZ_JASCTH010000005.1"/>
</dbReference>
<dbReference type="Proteomes" id="UP001241758">
    <property type="component" value="Unassembled WGS sequence"/>
</dbReference>
<evidence type="ECO:0000256" key="1">
    <source>
        <dbReference type="SAM" id="Phobius"/>
    </source>
</evidence>